<evidence type="ECO:0000313" key="2">
    <source>
        <dbReference type="EMBL" id="QAY02157.1"/>
    </source>
</evidence>
<feature type="domain" description="DUF7695" evidence="1">
    <location>
        <begin position="7"/>
        <end position="37"/>
    </location>
</feature>
<keyword evidence="3" id="KW-1185">Reference proteome</keyword>
<dbReference type="InterPro" id="IPR056112">
    <property type="entry name" value="DUF7695"/>
</dbReference>
<organism evidence="2 3">
    <name type="scientific">Vibrio phage VspSw_1</name>
    <dbReference type="NCBI Taxonomy" id="2484249"/>
    <lineage>
        <taxon>Viruses</taxon>
        <taxon>Duplodnaviria</taxon>
        <taxon>Heunggongvirae</taxon>
        <taxon>Uroviricota</taxon>
        <taxon>Caudoviricetes</taxon>
        <taxon>Demerecviridae</taxon>
        <taxon>Pogseptimavirus</taxon>
        <taxon>Pogseptimavirus VspSw1</taxon>
    </lineage>
</organism>
<dbReference type="Pfam" id="PF24749">
    <property type="entry name" value="DUF7695"/>
    <property type="match status" value="1"/>
</dbReference>
<protein>
    <recommendedName>
        <fullName evidence="1">DUF7695 domain-containing protein</fullName>
    </recommendedName>
</protein>
<proteinExistence type="predicted"/>
<evidence type="ECO:0000259" key="1">
    <source>
        <dbReference type="Pfam" id="PF24749"/>
    </source>
</evidence>
<dbReference type="Proteomes" id="UP000290327">
    <property type="component" value="Segment"/>
</dbReference>
<name>A0A411BKJ3_9CAUD</name>
<accession>A0A411BKJ3</accession>
<gene>
    <name evidence="2" type="ORF">VspSw1_85</name>
</gene>
<sequence>MIDIAVARCKHCGSVITSRASHDFNSCQCGQLSVDGGVFVEEENLLNFTRVIGSFQREDLSVIKDFPVEYQDLYEDWNKGINEYKDLRKYA</sequence>
<evidence type="ECO:0000313" key="3">
    <source>
        <dbReference type="Proteomes" id="UP000290327"/>
    </source>
</evidence>
<reference evidence="2 3" key="1">
    <citation type="submission" date="2018-09" db="EMBL/GenBank/DDBJ databases">
        <title>Characterization and complete genomic analysis of VspSw_1.</title>
        <authorList>
            <person name="Chen L."/>
        </authorList>
    </citation>
    <scope>NUCLEOTIDE SEQUENCE [LARGE SCALE GENOMIC DNA]</scope>
</reference>
<dbReference type="EMBL" id="MH925094">
    <property type="protein sequence ID" value="QAY02157.1"/>
    <property type="molecule type" value="Genomic_DNA"/>
</dbReference>